<dbReference type="Gene3D" id="1.10.3730.20">
    <property type="match status" value="1"/>
</dbReference>
<dbReference type="InterPro" id="IPR000390">
    <property type="entry name" value="Small_drug/metabolite_transptr"/>
</dbReference>
<evidence type="ECO:0000259" key="12">
    <source>
        <dbReference type="Pfam" id="PF00892"/>
    </source>
</evidence>
<dbReference type="Proteomes" id="UP000469346">
    <property type="component" value="Unassembled WGS sequence"/>
</dbReference>
<gene>
    <name evidence="13" type="ORF">G3N55_08815</name>
</gene>
<dbReference type="PANTHER" id="PTHR30561:SF9">
    <property type="entry name" value="4-AMINO-4-DEOXY-L-ARABINOSE-PHOSPHOUNDECAPRENOL FLIPPASE SUBUNIT ARNF-RELATED"/>
    <property type="match status" value="1"/>
</dbReference>
<evidence type="ECO:0000256" key="3">
    <source>
        <dbReference type="ARBA" id="ARBA00022516"/>
    </source>
</evidence>
<accession>A0A6N9TNS9</accession>
<dbReference type="InterPro" id="IPR000620">
    <property type="entry name" value="EamA_dom"/>
</dbReference>
<evidence type="ECO:0000256" key="11">
    <source>
        <dbReference type="SAM" id="Phobius"/>
    </source>
</evidence>
<feature type="domain" description="EamA" evidence="12">
    <location>
        <begin position="50"/>
        <end position="120"/>
    </location>
</feature>
<keyword evidence="5" id="KW-0441">Lipid A biosynthesis</keyword>
<keyword evidence="8 11" id="KW-1133">Transmembrane helix</keyword>
<keyword evidence="9" id="KW-0443">Lipid metabolism</keyword>
<keyword evidence="10 11" id="KW-0472">Membrane</keyword>
<organism evidence="13 14">
    <name type="scientific">Dissulfurirhabdus thermomarina</name>
    <dbReference type="NCBI Taxonomy" id="1765737"/>
    <lineage>
        <taxon>Bacteria</taxon>
        <taxon>Deltaproteobacteria</taxon>
        <taxon>Dissulfurirhabdaceae</taxon>
        <taxon>Dissulfurirhabdus</taxon>
    </lineage>
</organism>
<evidence type="ECO:0000256" key="6">
    <source>
        <dbReference type="ARBA" id="ARBA00022692"/>
    </source>
</evidence>
<evidence type="ECO:0000256" key="7">
    <source>
        <dbReference type="ARBA" id="ARBA00022985"/>
    </source>
</evidence>
<comment type="subcellular location">
    <subcellularLocation>
        <location evidence="1">Cell membrane</location>
        <topology evidence="1">Multi-pass membrane protein</topology>
    </subcellularLocation>
</comment>
<evidence type="ECO:0000313" key="14">
    <source>
        <dbReference type="Proteomes" id="UP000469346"/>
    </source>
</evidence>
<dbReference type="Pfam" id="PF00892">
    <property type="entry name" value="EamA"/>
    <property type="match status" value="1"/>
</dbReference>
<feature type="transmembrane region" description="Helical" evidence="11">
    <location>
        <begin position="51"/>
        <end position="70"/>
    </location>
</feature>
<reference evidence="13 14" key="1">
    <citation type="submission" date="2020-02" db="EMBL/GenBank/DDBJ databases">
        <title>Comparative genomics of sulfur disproportionating microorganisms.</title>
        <authorList>
            <person name="Ward L.M."/>
            <person name="Bertran E."/>
            <person name="Johnston D.T."/>
        </authorList>
    </citation>
    <scope>NUCLEOTIDE SEQUENCE [LARGE SCALE GENOMIC DNA]</scope>
    <source>
        <strain evidence="13 14">DSM 100025</strain>
    </source>
</reference>
<evidence type="ECO:0000256" key="8">
    <source>
        <dbReference type="ARBA" id="ARBA00022989"/>
    </source>
</evidence>
<name>A0A6N9TNS9_DISTH</name>
<feature type="transmembrane region" description="Helical" evidence="11">
    <location>
        <begin position="103"/>
        <end position="120"/>
    </location>
</feature>
<dbReference type="SUPFAM" id="SSF103481">
    <property type="entry name" value="Multidrug resistance efflux transporter EmrE"/>
    <property type="match status" value="1"/>
</dbReference>
<dbReference type="EMBL" id="JAAGRR010000102">
    <property type="protein sequence ID" value="NDY42941.1"/>
    <property type="molecule type" value="Genomic_DNA"/>
</dbReference>
<evidence type="ECO:0000313" key="13">
    <source>
        <dbReference type="EMBL" id="NDY42941.1"/>
    </source>
</evidence>
<keyword evidence="7" id="KW-0448">Lipopolysaccharide biosynthesis</keyword>
<keyword evidence="3" id="KW-0444">Lipid biosynthesis</keyword>
<dbReference type="GO" id="GO:0005886">
    <property type="term" value="C:plasma membrane"/>
    <property type="evidence" value="ECO:0007669"/>
    <property type="project" value="UniProtKB-SubCell"/>
</dbReference>
<dbReference type="GO" id="GO:0009103">
    <property type="term" value="P:lipopolysaccharide biosynthetic process"/>
    <property type="evidence" value="ECO:0007669"/>
    <property type="project" value="UniProtKB-KW"/>
</dbReference>
<feature type="transmembrane region" description="Helical" evidence="11">
    <location>
        <begin position="77"/>
        <end position="97"/>
    </location>
</feature>
<comment type="caution">
    <text evidence="13">The sequence shown here is derived from an EMBL/GenBank/DDBJ whole genome shotgun (WGS) entry which is preliminary data.</text>
</comment>
<evidence type="ECO:0000256" key="10">
    <source>
        <dbReference type="ARBA" id="ARBA00023136"/>
    </source>
</evidence>
<evidence type="ECO:0000256" key="9">
    <source>
        <dbReference type="ARBA" id="ARBA00023098"/>
    </source>
</evidence>
<evidence type="ECO:0000256" key="4">
    <source>
        <dbReference type="ARBA" id="ARBA00022519"/>
    </source>
</evidence>
<proteinExistence type="predicted"/>
<dbReference type="GO" id="GO:0022857">
    <property type="term" value="F:transmembrane transporter activity"/>
    <property type="evidence" value="ECO:0007669"/>
    <property type="project" value="InterPro"/>
</dbReference>
<sequence length="123" mass="13116">MNRYLPLILAGVLLNALAQLALKQGMRVVGPFAFRLEGLAGLCLEVALNPYVLAGLACYVVSVVVWLMVLSRVDVSYAYPLLSVGYIVTALAGKAFFGEALGPVRWAGILVICLGVYLVTRSA</sequence>
<keyword evidence="2" id="KW-1003">Cell membrane</keyword>
<dbReference type="InterPro" id="IPR037185">
    <property type="entry name" value="EmrE-like"/>
</dbReference>
<evidence type="ECO:0000256" key="5">
    <source>
        <dbReference type="ARBA" id="ARBA00022556"/>
    </source>
</evidence>
<evidence type="ECO:0000256" key="2">
    <source>
        <dbReference type="ARBA" id="ARBA00022475"/>
    </source>
</evidence>
<keyword evidence="4" id="KW-0997">Cell inner membrane</keyword>
<dbReference type="RefSeq" id="WP_163299067.1">
    <property type="nucleotide sequence ID" value="NZ_JAAGRR010000102.1"/>
</dbReference>
<keyword evidence="14" id="KW-1185">Reference proteome</keyword>
<protein>
    <submittedName>
        <fullName evidence="13">EamA family transporter</fullName>
    </submittedName>
</protein>
<keyword evidence="6 11" id="KW-0812">Transmembrane</keyword>
<dbReference type="AlphaFoldDB" id="A0A6N9TNS9"/>
<evidence type="ECO:0000256" key="1">
    <source>
        <dbReference type="ARBA" id="ARBA00004651"/>
    </source>
</evidence>
<dbReference type="PANTHER" id="PTHR30561">
    <property type="entry name" value="SMR FAMILY PROTON-DEPENDENT DRUG EFFLUX TRANSPORTER SUGE"/>
    <property type="match status" value="1"/>
</dbReference>